<protein>
    <submittedName>
        <fullName evidence="8">DNA internalization-related competence protein ComEC/Rec2</fullName>
    </submittedName>
</protein>
<dbReference type="SUPFAM" id="SSF56281">
    <property type="entry name" value="Metallo-hydrolase/oxidoreductase"/>
    <property type="match status" value="1"/>
</dbReference>
<feature type="transmembrane region" description="Helical" evidence="6">
    <location>
        <begin position="295"/>
        <end position="327"/>
    </location>
</feature>
<sequence>MFERGWFLFGALALQLMIAFKVTHNWLWLSLFGLLILVIFRNRHYQTLFLILIAGFVGTLLVRSPDIKEPTVRMITVYPDQITQKNDWTYGQGRLPTGQRVSFGFSSKKHFLQSKILYLQADFEWQRVAPATNPGEFDFQKYYQTKQIYFRANATQVRVQTRSPHSILELLHVWRFQLLQKLQSLPRWLKLNASSLLFGQFDNQEQDLRQGLTNIGIIHIFSISGLHISLLVGWVLRISSLIRLRKERVEWAVIGTLPIVAIITGSGVGVWRACVGRTLQILNDKGGWLLSRNDLFALTLTIHSLFDPYVLFSLAGQLSYLLAYGLIILNQSNLLQQSLLINLISAPVLIFHNYSFGWLTFLANLCLTPLFEKFIIPVTIFSVFCSSNYWLITNLELFFDIIYRPIELTAHASWTQLTVGQMSLMFLILLLCLTLMVVQHPTKKNLLGLLSIYCFLILNNHFPVNGEVSLIDIGQGDSILITTPFLQHTFLIDTGGKLNFGKYHSTNNRVQSITIPYLRYKGITHLDGVFLTHQDADHIGDLSVLLQNFPVHNVYFADGMQNNKAVQRQLQNFQTKITLTKLHVNDQFNLGHHNSIKVVWPDHLSNSKNEDSLSLLCHLQNKTWLFTGDLDRQNELKLFKNHTQHVDYLKAGHHGSKTASSPKFLRQIQPEKVLISVGRHNRYGHPSSETMSTLKKLRIPTLSTAQHGMITWQYNYHNQQNWQVFSRKKLDESQ</sequence>
<proteinExistence type="predicted"/>
<feature type="transmembrane region" description="Helical" evidence="6">
    <location>
        <begin position="251"/>
        <end position="274"/>
    </location>
</feature>
<feature type="domain" description="Metallo-beta-lactamase" evidence="7">
    <location>
        <begin position="475"/>
        <end position="679"/>
    </location>
</feature>
<keyword evidence="3 6" id="KW-0812">Transmembrane</keyword>
<keyword evidence="9" id="KW-1185">Reference proteome</keyword>
<dbReference type="InterPro" id="IPR035681">
    <property type="entry name" value="ComA-like_MBL"/>
</dbReference>
<dbReference type="PANTHER" id="PTHR30619">
    <property type="entry name" value="DNA INTERNALIZATION/COMPETENCE PROTEIN COMEC/REC2"/>
    <property type="match status" value="1"/>
</dbReference>
<gene>
    <name evidence="8" type="ORF">MOO45_03620</name>
</gene>
<evidence type="ECO:0000256" key="5">
    <source>
        <dbReference type="ARBA" id="ARBA00023136"/>
    </source>
</evidence>
<dbReference type="Pfam" id="PF03772">
    <property type="entry name" value="Competence"/>
    <property type="match status" value="1"/>
</dbReference>
<dbReference type="InterPro" id="IPR036866">
    <property type="entry name" value="RibonucZ/Hydroxyglut_hydro"/>
</dbReference>
<dbReference type="RefSeq" id="WP_249515020.1">
    <property type="nucleotide sequence ID" value="NZ_CP093366.1"/>
</dbReference>
<feature type="transmembrane region" description="Helical" evidence="6">
    <location>
        <begin position="43"/>
        <end position="62"/>
    </location>
</feature>
<name>A0ABY4PAP6_9LACO</name>
<dbReference type="SMART" id="SM00849">
    <property type="entry name" value="Lactamase_B"/>
    <property type="match status" value="1"/>
</dbReference>
<feature type="transmembrane region" description="Helical" evidence="6">
    <location>
        <begin position="215"/>
        <end position="236"/>
    </location>
</feature>
<feature type="transmembrane region" description="Helical" evidence="6">
    <location>
        <begin position="412"/>
        <end position="438"/>
    </location>
</feature>
<dbReference type="Pfam" id="PF00753">
    <property type="entry name" value="Lactamase_B"/>
    <property type="match status" value="1"/>
</dbReference>
<organism evidence="8 9">
    <name type="scientific">Bombilactobacillus folatiphilus</name>
    <dbReference type="NCBI Taxonomy" id="2923362"/>
    <lineage>
        <taxon>Bacteria</taxon>
        <taxon>Bacillati</taxon>
        <taxon>Bacillota</taxon>
        <taxon>Bacilli</taxon>
        <taxon>Lactobacillales</taxon>
        <taxon>Lactobacillaceae</taxon>
        <taxon>Bombilactobacillus</taxon>
    </lineage>
</organism>
<comment type="subcellular location">
    <subcellularLocation>
        <location evidence="1">Cell membrane</location>
        <topology evidence="1">Multi-pass membrane protein</topology>
    </subcellularLocation>
</comment>
<evidence type="ECO:0000256" key="2">
    <source>
        <dbReference type="ARBA" id="ARBA00022475"/>
    </source>
</evidence>
<dbReference type="InterPro" id="IPR004477">
    <property type="entry name" value="ComEC_N"/>
</dbReference>
<keyword evidence="4 6" id="KW-1133">Transmembrane helix</keyword>
<dbReference type="NCBIfam" id="TIGR00361">
    <property type="entry name" value="ComEC_Rec2"/>
    <property type="match status" value="1"/>
</dbReference>
<evidence type="ECO:0000256" key="4">
    <source>
        <dbReference type="ARBA" id="ARBA00022989"/>
    </source>
</evidence>
<evidence type="ECO:0000256" key="3">
    <source>
        <dbReference type="ARBA" id="ARBA00022692"/>
    </source>
</evidence>
<dbReference type="Proteomes" id="UP000831495">
    <property type="component" value="Chromosome"/>
</dbReference>
<keyword evidence="2" id="KW-1003">Cell membrane</keyword>
<dbReference type="InterPro" id="IPR001279">
    <property type="entry name" value="Metallo-B-lactamas"/>
</dbReference>
<dbReference type="InterPro" id="IPR004797">
    <property type="entry name" value="Competence_ComEC/Rec2"/>
</dbReference>
<dbReference type="InterPro" id="IPR052159">
    <property type="entry name" value="Competence_DNA_uptake"/>
</dbReference>
<feature type="transmembrane region" description="Helical" evidence="6">
    <location>
        <begin position="374"/>
        <end position="392"/>
    </location>
</feature>
<accession>A0ABY4PAP6</accession>
<dbReference type="EMBL" id="CP093366">
    <property type="protein sequence ID" value="UQS82742.1"/>
    <property type="molecule type" value="Genomic_DNA"/>
</dbReference>
<evidence type="ECO:0000256" key="6">
    <source>
        <dbReference type="SAM" id="Phobius"/>
    </source>
</evidence>
<dbReference type="PANTHER" id="PTHR30619:SF7">
    <property type="entry name" value="BETA-LACTAMASE DOMAIN PROTEIN"/>
    <property type="match status" value="1"/>
</dbReference>
<reference evidence="8" key="1">
    <citation type="journal article" date="2022" name="Int. J. Syst. Evol. Microbiol.">
        <title>Apilactobacillus apisilvae sp. nov., Nicolia spurrieriana gen. nov. sp. nov., Bombilactobacillus folatiphilus sp. nov. and Bombilactobacillus thymidiniphilus sp. nov., four new lactic acid bacterial isolates from stingless bees Tetragonula carbonaria and Austroplebeia australis.</title>
        <authorList>
            <person name="Oliphant S.A."/>
            <person name="Watson-Haigh N.S."/>
            <person name="Sumby K.M."/>
            <person name="Gardner J."/>
            <person name="Groom S."/>
            <person name="Jiranek V."/>
        </authorList>
    </citation>
    <scope>NUCLEOTIDE SEQUENCE</scope>
    <source>
        <strain evidence="8">SG4_D2</strain>
    </source>
</reference>
<evidence type="ECO:0000259" key="7">
    <source>
        <dbReference type="SMART" id="SM00849"/>
    </source>
</evidence>
<keyword evidence="5 6" id="KW-0472">Membrane</keyword>
<feature type="transmembrane region" description="Helical" evidence="6">
    <location>
        <begin position="339"/>
        <end position="362"/>
    </location>
</feature>
<evidence type="ECO:0000313" key="9">
    <source>
        <dbReference type="Proteomes" id="UP000831495"/>
    </source>
</evidence>
<evidence type="ECO:0000256" key="1">
    <source>
        <dbReference type="ARBA" id="ARBA00004651"/>
    </source>
</evidence>
<dbReference type="CDD" id="cd07731">
    <property type="entry name" value="ComA-like_MBL-fold"/>
    <property type="match status" value="1"/>
</dbReference>
<evidence type="ECO:0000313" key="8">
    <source>
        <dbReference type="EMBL" id="UQS82742.1"/>
    </source>
</evidence>
<dbReference type="Gene3D" id="3.60.15.10">
    <property type="entry name" value="Ribonuclease Z/Hydroxyacylglutathione hydrolase-like"/>
    <property type="match status" value="1"/>
</dbReference>
<dbReference type="NCBIfam" id="TIGR00360">
    <property type="entry name" value="ComEC_N-term"/>
    <property type="match status" value="1"/>
</dbReference>